<evidence type="ECO:0000256" key="1">
    <source>
        <dbReference type="ARBA" id="ARBA00004613"/>
    </source>
</evidence>
<evidence type="ECO:0000256" key="3">
    <source>
        <dbReference type="SAM" id="MobiDB-lite"/>
    </source>
</evidence>
<organism evidence="5 6">
    <name type="scientific">Halodesulfovibrio marinisediminis DSM 17456</name>
    <dbReference type="NCBI Taxonomy" id="1121457"/>
    <lineage>
        <taxon>Bacteria</taxon>
        <taxon>Pseudomonadati</taxon>
        <taxon>Thermodesulfobacteriota</taxon>
        <taxon>Desulfovibrionia</taxon>
        <taxon>Desulfovibrionales</taxon>
        <taxon>Desulfovibrionaceae</taxon>
        <taxon>Halodesulfovibrio</taxon>
    </lineage>
</organism>
<dbReference type="PANTHER" id="PTHR38340:SF1">
    <property type="entry name" value="S-LAYER PROTEIN"/>
    <property type="match status" value="1"/>
</dbReference>
<comment type="subcellular location">
    <subcellularLocation>
        <location evidence="1">Secreted</location>
    </subcellularLocation>
</comment>
<keyword evidence="2" id="KW-0964">Secreted</keyword>
<feature type="non-terminal residue" evidence="5">
    <location>
        <position position="1"/>
    </location>
</feature>
<name>A0A1N6IQK2_9BACT</name>
<feature type="compositionally biased region" description="Basic and acidic residues" evidence="3">
    <location>
        <begin position="718"/>
        <end position="727"/>
    </location>
</feature>
<dbReference type="GO" id="GO:0005576">
    <property type="term" value="C:extracellular region"/>
    <property type="evidence" value="ECO:0007669"/>
    <property type="project" value="UniProtKB-SubCell"/>
</dbReference>
<dbReference type="InterPro" id="IPR011049">
    <property type="entry name" value="Serralysin-like_metalloprot_C"/>
</dbReference>
<evidence type="ECO:0000259" key="4">
    <source>
        <dbReference type="Pfam" id="PF04862"/>
    </source>
</evidence>
<dbReference type="GO" id="GO:0005509">
    <property type="term" value="F:calcium ion binding"/>
    <property type="evidence" value="ECO:0007669"/>
    <property type="project" value="InterPro"/>
</dbReference>
<dbReference type="InterPro" id="IPR001343">
    <property type="entry name" value="Hemolysn_Ca-bd"/>
</dbReference>
<dbReference type="PROSITE" id="PS00330">
    <property type="entry name" value="HEMOLYSIN_CALCIUM"/>
    <property type="match status" value="3"/>
</dbReference>
<dbReference type="Proteomes" id="UP000184694">
    <property type="component" value="Unassembled WGS sequence"/>
</dbReference>
<dbReference type="PANTHER" id="PTHR38340">
    <property type="entry name" value="S-LAYER PROTEIN"/>
    <property type="match status" value="1"/>
</dbReference>
<dbReference type="SUPFAM" id="SSF51120">
    <property type="entry name" value="beta-Roll"/>
    <property type="match status" value="7"/>
</dbReference>
<dbReference type="InterPro" id="IPR018511">
    <property type="entry name" value="Hemolysin-typ_Ca-bd_CS"/>
</dbReference>
<dbReference type="OrthoDB" id="5454111at2"/>
<proteinExistence type="predicted"/>
<accession>A0A1N6IQK2</accession>
<dbReference type="Gene3D" id="2.150.10.10">
    <property type="entry name" value="Serralysin-like metalloprotease, C-terminal"/>
    <property type="match status" value="7"/>
</dbReference>
<dbReference type="Pfam" id="PF00353">
    <property type="entry name" value="HemolysinCabind"/>
    <property type="match status" value="9"/>
</dbReference>
<reference evidence="6" key="1">
    <citation type="submission" date="2016-11" db="EMBL/GenBank/DDBJ databases">
        <authorList>
            <person name="Varghese N."/>
            <person name="Submissions S."/>
        </authorList>
    </citation>
    <scope>NUCLEOTIDE SEQUENCE [LARGE SCALE GENOMIC DNA]</scope>
    <source>
        <strain evidence="6">DSM 17456</strain>
    </source>
</reference>
<dbReference type="STRING" id="1121457.SAMN02745161_2835"/>
<dbReference type="EMBL" id="FSRG01000007">
    <property type="protein sequence ID" value="SIO34289.1"/>
    <property type="molecule type" value="Genomic_DNA"/>
</dbReference>
<evidence type="ECO:0000313" key="6">
    <source>
        <dbReference type="Proteomes" id="UP000184694"/>
    </source>
</evidence>
<dbReference type="InterPro" id="IPR006946">
    <property type="entry name" value="DGR2-like_dom"/>
</dbReference>
<dbReference type="Pfam" id="PF04862">
    <property type="entry name" value="DUF642"/>
    <property type="match status" value="1"/>
</dbReference>
<sequence>VITAAGDGFNAAVTAETDDTVINAKDFEQLKFNSASELNVTVQGGVKHLDLYTADTSAGNTSTEITTESNVGKLSVTTGDNADIITIKDHEGSFDKELDLHTWSGDDDITVSGNHVTGILYTGDQNDTIDLTGITSGEITVNAGSGNDTMIAGGAAEKFVGGDGIDTVSYAASSAPVEVDLSDGQKEKGGAAEGDTLSSIEAVIGSDGNDILIGNSKAGNNQFLEGGDGSDIITGGAGNDLLVGGSTTDAVKGDLENILGNLDGSNSDVKALRRYVDQNQKAEGDTIKAGSGNDVVIDLAGDNYIEGGHGADTIITGSGNDVVLGGTSVGLTADNIATARAEMNSATDANAVKVAGDKFKHTFSKDNAADGGDTIYSGDGHDLVFGGNGDDEIHAGLGNDYVKGGAGNDHIFGDDGHDVLYGGKASDTLEGGLGDDLFIGGDGADHFYGGTKEGDSGTDTVSYEGKNAVTVNLSDSSQSTGVAKGDTFNGIEKIIGSSKNDTLEIGEDKPFTVTISKLANGVEHFVVTDGSGKTVIEASDFENIRFTEATNVTVVGTTEASGVNVFTAENKQVHVSVEAHEHSKLTITTGNEDDVIDLSGPSSVSSAQVTINAGTGDDTMLAGSATETFNGGLNDEVGDTVSYAASDSAVRVDLLDVKDNETNAVKADGIADKKGSGGEAEGDTYTGIENLIGSKHADTLKGDSEANDISGGLGSDTIEGRGGDDVLHGGNEPTVAAGDSDPLELITDGSFDILSEGARPNTWTHVRPSEESHWKAMNGDAKQNGKAEVVNDHNNNFVEIDVAGKTDALSQTIVTNDKTEYVLTFRAVTRETSSNVESNELLIVRIGDEEYVLTPKAGSTHGGWQNYSLRFKGAEGEEATTITFTEDVVQGRSENGIFLDDVSVRAVDDTISGGAGNDTIYGEGGHDILNGGLDSDIVIGGDGDDFLVGGAGADHLIGGNATVVGHNASPVVGGDSGIDTVSYEDSHAGVTVNLTDKDNNGTADANGSGGDAEGDTLSGIENLIGSDQADTLTGDTNANTIDGGAGADTIKGGIGNDVLYGGDNDISTRELIDDDSFGGLSDNADAPSDIHWDPSTWGNCGGVVGDGNWTVDNGIEVHHNGPNSYVEVDNYGYGEFISQTIETDAGGTYTLNFDAWNNEYSNWVERWTGQDGIKVDIIDSHGTVIRTEVFSGDDINSSTGRTESFSFEAKDGQTTVKFYQDGDVDDACPLDICDQENGINLDNVSVVKASGDYLYGGDGQDTLNGGAGDLDVLNGGGDEDIFLFTSDDFKESGQTTFIQDFKSDEDSLQFSDVISGDGEETYTVSEFSQSGGDTTFTVTATQDGSTEALTHTIVLQDDISMDQVYLQQLINSGS</sequence>
<feature type="domain" description="DUF642" evidence="4">
    <location>
        <begin position="745"/>
        <end position="904"/>
    </location>
</feature>
<evidence type="ECO:0000313" key="5">
    <source>
        <dbReference type="EMBL" id="SIO34289.1"/>
    </source>
</evidence>
<dbReference type="InterPro" id="IPR050557">
    <property type="entry name" value="RTX_toxin/Mannuronan_C5-epim"/>
</dbReference>
<feature type="region of interest" description="Disordered" evidence="3">
    <location>
        <begin position="702"/>
        <end position="742"/>
    </location>
</feature>
<keyword evidence="6" id="KW-1185">Reference proteome</keyword>
<dbReference type="PRINTS" id="PR00313">
    <property type="entry name" value="CABNDNGRPT"/>
</dbReference>
<evidence type="ECO:0000256" key="2">
    <source>
        <dbReference type="ARBA" id="ARBA00022525"/>
    </source>
</evidence>
<dbReference type="RefSeq" id="WP_074217601.1">
    <property type="nucleotide sequence ID" value="NZ_FSRG01000007.1"/>
</dbReference>
<protein>
    <submittedName>
        <fullName evidence="5">Hemolysin-type calcium-binding repeat-containing protein</fullName>
    </submittedName>
</protein>
<gene>
    <name evidence="5" type="ORF">SAMN02745161_2835</name>
</gene>
<feature type="region of interest" description="Disordered" evidence="3">
    <location>
        <begin position="995"/>
        <end position="1014"/>
    </location>
</feature>